<keyword evidence="9 13" id="KW-0540">Nuclease</keyword>
<dbReference type="GO" id="GO:0003723">
    <property type="term" value="F:RNA binding"/>
    <property type="evidence" value="ECO:0007669"/>
    <property type="project" value="UniProtKB-UniRule"/>
</dbReference>
<keyword evidence="10 13" id="KW-0479">Metal-binding</keyword>
<keyword evidence="13" id="KW-0464">Manganese</keyword>
<evidence type="ECO:0000256" key="10">
    <source>
        <dbReference type="ARBA" id="ARBA00022723"/>
    </source>
</evidence>
<dbReference type="GO" id="GO:0004523">
    <property type="term" value="F:RNA-DNA hybrid ribonuclease activity"/>
    <property type="evidence" value="ECO:0007669"/>
    <property type="project" value="UniProtKB-UniRule"/>
</dbReference>
<evidence type="ECO:0000256" key="1">
    <source>
        <dbReference type="ARBA" id="ARBA00000077"/>
    </source>
</evidence>
<dbReference type="SUPFAM" id="SSF53098">
    <property type="entry name" value="Ribonuclease H-like"/>
    <property type="match status" value="1"/>
</dbReference>
<dbReference type="InterPro" id="IPR012337">
    <property type="entry name" value="RNaseH-like_sf"/>
</dbReference>
<evidence type="ECO:0000256" key="14">
    <source>
        <dbReference type="PROSITE-ProRule" id="PRU01319"/>
    </source>
</evidence>
<evidence type="ECO:0000313" key="18">
    <source>
        <dbReference type="EMBL" id="HHR95600.1"/>
    </source>
</evidence>
<dbReference type="PANTHER" id="PTHR10954:SF23">
    <property type="entry name" value="RIBONUCLEASE"/>
    <property type="match status" value="1"/>
</dbReference>
<evidence type="ECO:0000256" key="7">
    <source>
        <dbReference type="ARBA" id="ARBA00019179"/>
    </source>
</evidence>
<dbReference type="Pfam" id="PF01351">
    <property type="entry name" value="RNase_HII"/>
    <property type="match status" value="1"/>
</dbReference>
<dbReference type="InterPro" id="IPR004649">
    <property type="entry name" value="RNase_H2_suA"/>
</dbReference>
<accession>A0A7C5XNB4</accession>
<comment type="subcellular location">
    <subcellularLocation>
        <location evidence="4 13">Cytoplasm</location>
    </subcellularLocation>
</comment>
<evidence type="ECO:0000256" key="15">
    <source>
        <dbReference type="RuleBase" id="RU003515"/>
    </source>
</evidence>
<dbReference type="HAMAP" id="MF_00052_A">
    <property type="entry name" value="RNase_HII_A"/>
    <property type="match status" value="1"/>
</dbReference>
<comment type="function">
    <text evidence="3 13 15">Endonuclease that specifically degrades the RNA of RNA-DNA hybrids.</text>
</comment>
<dbReference type="PANTHER" id="PTHR10954">
    <property type="entry name" value="RIBONUCLEASE H2 SUBUNIT A"/>
    <property type="match status" value="1"/>
</dbReference>
<keyword evidence="8 13" id="KW-0963">Cytoplasm</keyword>
<evidence type="ECO:0000313" key="17">
    <source>
        <dbReference type="EMBL" id="HHP82407.1"/>
    </source>
</evidence>
<dbReference type="EC" id="3.1.26.4" evidence="6 13"/>
<organism evidence="17">
    <name type="scientific">Ignisphaera aggregans</name>
    <dbReference type="NCBI Taxonomy" id="334771"/>
    <lineage>
        <taxon>Archaea</taxon>
        <taxon>Thermoproteota</taxon>
        <taxon>Thermoprotei</taxon>
        <taxon>Desulfurococcales</taxon>
        <taxon>Desulfurococcaceae</taxon>
        <taxon>Ignisphaera</taxon>
    </lineage>
</organism>
<evidence type="ECO:0000256" key="11">
    <source>
        <dbReference type="ARBA" id="ARBA00022759"/>
    </source>
</evidence>
<evidence type="ECO:0000256" key="2">
    <source>
        <dbReference type="ARBA" id="ARBA00001946"/>
    </source>
</evidence>
<evidence type="ECO:0000256" key="6">
    <source>
        <dbReference type="ARBA" id="ARBA00012180"/>
    </source>
</evidence>
<dbReference type="GO" id="GO:0032299">
    <property type="term" value="C:ribonuclease H2 complex"/>
    <property type="evidence" value="ECO:0007669"/>
    <property type="project" value="TreeGrafter"/>
</dbReference>
<gene>
    <name evidence="13" type="primary">rnhB</name>
    <name evidence="18" type="ORF">ENL47_01960</name>
    <name evidence="17" type="ORF">ENM84_07065</name>
</gene>
<dbReference type="InterPro" id="IPR020787">
    <property type="entry name" value="RNase_HII_arc"/>
</dbReference>
<dbReference type="InterPro" id="IPR001352">
    <property type="entry name" value="RNase_HII/HIII"/>
</dbReference>
<dbReference type="GO" id="GO:0043137">
    <property type="term" value="P:DNA replication, removal of RNA primer"/>
    <property type="evidence" value="ECO:0007669"/>
    <property type="project" value="TreeGrafter"/>
</dbReference>
<reference evidence="17" key="1">
    <citation type="journal article" date="2020" name="mSystems">
        <title>Genome- and Community-Level Interaction Insights into Carbon Utilization and Element Cycling Functions of Hydrothermarchaeota in Hydrothermal Sediment.</title>
        <authorList>
            <person name="Zhou Z."/>
            <person name="Liu Y."/>
            <person name="Xu W."/>
            <person name="Pan J."/>
            <person name="Luo Z.H."/>
            <person name="Li M."/>
        </authorList>
    </citation>
    <scope>NUCLEOTIDE SEQUENCE [LARGE SCALE GENOMIC DNA]</scope>
    <source>
        <strain evidence="18">SpSt-1</strain>
        <strain evidence="17">SpSt-1121</strain>
    </source>
</reference>
<dbReference type="Gene3D" id="3.30.420.10">
    <property type="entry name" value="Ribonuclease H-like superfamily/Ribonuclease H"/>
    <property type="match status" value="1"/>
</dbReference>
<comment type="caution">
    <text evidence="17">The sequence shown here is derived from an EMBL/GenBank/DDBJ whole genome shotgun (WGS) entry which is preliminary data.</text>
</comment>
<evidence type="ECO:0000259" key="16">
    <source>
        <dbReference type="PROSITE" id="PS51975"/>
    </source>
</evidence>
<dbReference type="NCBIfam" id="TIGR00729">
    <property type="entry name" value="ribonuclease HII"/>
    <property type="match status" value="1"/>
</dbReference>
<dbReference type="AlphaFoldDB" id="A0A7C5XNB4"/>
<comment type="cofactor">
    <cofactor evidence="13 14">
        <name>Mn(2+)</name>
        <dbReference type="ChEBI" id="CHEBI:29035"/>
    </cofactor>
    <cofactor evidence="13 14">
        <name>Mg(2+)</name>
        <dbReference type="ChEBI" id="CHEBI:18420"/>
    </cofactor>
    <text evidence="13 14">Manganese or magnesium. Binds 1 divalent metal ion per monomer in the absence of substrate. May bind a second metal ion after substrate binding.</text>
</comment>
<dbReference type="InterPro" id="IPR023160">
    <property type="entry name" value="RNase_HII_hlx-loop-hlx_cap_dom"/>
</dbReference>
<feature type="binding site" evidence="13 14">
    <location>
        <position position="106"/>
    </location>
    <ligand>
        <name>a divalent metal cation</name>
        <dbReference type="ChEBI" id="CHEBI:60240"/>
    </ligand>
</feature>
<keyword evidence="12 13" id="KW-0378">Hydrolase</keyword>
<keyword evidence="11 13" id="KW-0255">Endonuclease</keyword>
<dbReference type="GO" id="GO:0006298">
    <property type="term" value="P:mismatch repair"/>
    <property type="evidence" value="ECO:0007669"/>
    <property type="project" value="TreeGrafter"/>
</dbReference>
<proteinExistence type="inferred from homology"/>
<dbReference type="PROSITE" id="PS51975">
    <property type="entry name" value="RNASE_H_2"/>
    <property type="match status" value="1"/>
</dbReference>
<dbReference type="InterPro" id="IPR036397">
    <property type="entry name" value="RNaseH_sf"/>
</dbReference>
<dbReference type="CDD" id="cd07180">
    <property type="entry name" value="RNase_HII_archaea_like"/>
    <property type="match status" value="1"/>
</dbReference>
<evidence type="ECO:0000256" key="8">
    <source>
        <dbReference type="ARBA" id="ARBA00022490"/>
    </source>
</evidence>
<comment type="similarity">
    <text evidence="5 13 15">Belongs to the RNase HII family.</text>
</comment>
<dbReference type="EMBL" id="DRUB01000034">
    <property type="protein sequence ID" value="HHR95600.1"/>
    <property type="molecule type" value="Genomic_DNA"/>
</dbReference>
<dbReference type="Gene3D" id="1.10.10.460">
    <property type="entry name" value="Ribonuclease hii. Domain 2"/>
    <property type="match status" value="1"/>
</dbReference>
<name>A0A7C5XNB4_9CREN</name>
<dbReference type="GO" id="GO:0005737">
    <property type="term" value="C:cytoplasm"/>
    <property type="evidence" value="ECO:0007669"/>
    <property type="project" value="UniProtKB-SubCell"/>
</dbReference>
<dbReference type="InterPro" id="IPR024567">
    <property type="entry name" value="RNase_HII/HIII_dom"/>
</dbReference>
<dbReference type="FunFam" id="1.10.10.460:FF:000001">
    <property type="entry name" value="Ribonuclease"/>
    <property type="match status" value="1"/>
</dbReference>
<feature type="binding site" evidence="13 14">
    <location>
        <position position="8"/>
    </location>
    <ligand>
        <name>a divalent metal cation</name>
        <dbReference type="ChEBI" id="CHEBI:60240"/>
    </ligand>
</feature>
<evidence type="ECO:0000256" key="12">
    <source>
        <dbReference type="ARBA" id="ARBA00022801"/>
    </source>
</evidence>
<feature type="domain" description="RNase H type-2" evidence="16">
    <location>
        <begin position="2"/>
        <end position="211"/>
    </location>
</feature>
<protein>
    <recommendedName>
        <fullName evidence="7 13">Ribonuclease HII</fullName>
        <shortName evidence="13">RNase HII</shortName>
        <ecNumber evidence="6 13">3.1.26.4</ecNumber>
    </recommendedName>
</protein>
<comment type="cofactor">
    <cofactor evidence="2">
        <name>Mg(2+)</name>
        <dbReference type="ChEBI" id="CHEBI:18420"/>
    </cofactor>
</comment>
<evidence type="ECO:0000256" key="13">
    <source>
        <dbReference type="HAMAP-Rule" id="MF_00052"/>
    </source>
</evidence>
<comment type="catalytic activity">
    <reaction evidence="1 13 14 15">
        <text>Endonucleolytic cleavage to 5'-phosphomonoester.</text>
        <dbReference type="EC" id="3.1.26.4"/>
    </reaction>
</comment>
<evidence type="ECO:0000256" key="3">
    <source>
        <dbReference type="ARBA" id="ARBA00004065"/>
    </source>
</evidence>
<sequence length="215" mass="24762">MNIIAGIDEAGRGPLIGDMFMAIVVIEEDKISLLRDLGIRDSKKMYKNQREKLFPYILLNSLVISVTRATPHQIDHENLNSIELKMICRLIKNASRFYKINTIYIDAFSDPEKLKNDINNTCNIPKNNLIIKYKADSEFLVVSAASVIAKVLRDNHIALLKRVYGDFGSGYPSDYRTISWLREYLRKHNEIPPIVRKSWQTINKVKSLCNIYNNS</sequence>
<evidence type="ECO:0000256" key="5">
    <source>
        <dbReference type="ARBA" id="ARBA00007383"/>
    </source>
</evidence>
<dbReference type="GO" id="GO:0030145">
    <property type="term" value="F:manganese ion binding"/>
    <property type="evidence" value="ECO:0007669"/>
    <property type="project" value="UniProtKB-UniRule"/>
</dbReference>
<dbReference type="EMBL" id="DRZI01000302">
    <property type="protein sequence ID" value="HHP82407.1"/>
    <property type="molecule type" value="Genomic_DNA"/>
</dbReference>
<evidence type="ECO:0000256" key="9">
    <source>
        <dbReference type="ARBA" id="ARBA00022722"/>
    </source>
</evidence>
<feature type="binding site" evidence="13 14">
    <location>
        <position position="9"/>
    </location>
    <ligand>
        <name>a divalent metal cation</name>
        <dbReference type="ChEBI" id="CHEBI:60240"/>
    </ligand>
</feature>
<evidence type="ECO:0000256" key="4">
    <source>
        <dbReference type="ARBA" id="ARBA00004496"/>
    </source>
</evidence>